<gene>
    <name evidence="5" type="ORF">E3Q10_04092</name>
</gene>
<evidence type="ECO:0000313" key="6">
    <source>
        <dbReference type="Proteomes" id="UP000305647"/>
    </source>
</evidence>
<dbReference type="InterPro" id="IPR018791">
    <property type="entry name" value="UV_resistance/autophagy_Atg14"/>
</dbReference>
<dbReference type="Pfam" id="PF10186">
    <property type="entry name" value="ATG14"/>
    <property type="match status" value="1"/>
</dbReference>
<reference evidence="5 6" key="1">
    <citation type="submission" date="2019-03" db="EMBL/GenBank/DDBJ databases">
        <title>Sequencing 25 genomes of Wallemia mellicola.</title>
        <authorList>
            <person name="Gostincar C."/>
        </authorList>
    </citation>
    <scope>NUCLEOTIDE SEQUENCE [LARGE SCALE GENOMIC DNA]</scope>
    <source>
        <strain evidence="5 6">EXF-8738</strain>
    </source>
</reference>
<evidence type="ECO:0000256" key="3">
    <source>
        <dbReference type="ARBA" id="ARBA00023054"/>
    </source>
</evidence>
<evidence type="ECO:0000256" key="2">
    <source>
        <dbReference type="ARBA" id="ARBA00013807"/>
    </source>
</evidence>
<evidence type="ECO:0000313" key="5">
    <source>
        <dbReference type="EMBL" id="TIC24281.1"/>
    </source>
</evidence>
<dbReference type="GO" id="GO:0035493">
    <property type="term" value="P:SNARE complex assembly"/>
    <property type="evidence" value="ECO:0007669"/>
    <property type="project" value="TreeGrafter"/>
</dbReference>
<keyword evidence="3 4" id="KW-0175">Coiled coil</keyword>
<dbReference type="GO" id="GO:0032991">
    <property type="term" value="C:protein-containing complex"/>
    <property type="evidence" value="ECO:0007669"/>
    <property type="project" value="UniProtKB-ARBA"/>
</dbReference>
<dbReference type="Proteomes" id="UP000305647">
    <property type="component" value="Unassembled WGS sequence"/>
</dbReference>
<dbReference type="PANTHER" id="PTHR15157">
    <property type="entry name" value="UV RADIATION RESISTANCE-ASSOCIATED GENE PROTEIN"/>
    <property type="match status" value="1"/>
</dbReference>
<evidence type="ECO:0000256" key="1">
    <source>
        <dbReference type="ARBA" id="ARBA00009574"/>
    </source>
</evidence>
<comment type="similarity">
    <text evidence="1">Belongs to the ATG14 family.</text>
</comment>
<dbReference type="EMBL" id="SPRO01000073">
    <property type="protein sequence ID" value="TIC24281.1"/>
    <property type="molecule type" value="Genomic_DNA"/>
</dbReference>
<protein>
    <recommendedName>
        <fullName evidence="2">Autophagy-related protein 14</fullName>
    </recommendedName>
</protein>
<evidence type="ECO:0000256" key="4">
    <source>
        <dbReference type="SAM" id="Coils"/>
    </source>
</evidence>
<dbReference type="GO" id="GO:0000323">
    <property type="term" value="C:lytic vacuole"/>
    <property type="evidence" value="ECO:0007669"/>
    <property type="project" value="TreeGrafter"/>
</dbReference>
<accession>A0A4T0PBY1</accession>
<comment type="caution">
    <text evidence="5">The sequence shown here is derived from an EMBL/GenBank/DDBJ whole genome shotgun (WGS) entry which is preliminary data.</text>
</comment>
<dbReference type="GO" id="GO:0005768">
    <property type="term" value="C:endosome"/>
    <property type="evidence" value="ECO:0007669"/>
    <property type="project" value="TreeGrafter"/>
</dbReference>
<name>A0A4T0PBY1_9BASI</name>
<feature type="coiled-coil region" evidence="4">
    <location>
        <begin position="49"/>
        <end position="76"/>
    </location>
</feature>
<proteinExistence type="inferred from homology"/>
<dbReference type="GO" id="GO:0000149">
    <property type="term" value="F:SNARE binding"/>
    <property type="evidence" value="ECO:0007669"/>
    <property type="project" value="TreeGrafter"/>
</dbReference>
<dbReference type="AlphaFoldDB" id="A0A4T0PBY1"/>
<organism evidence="5 6">
    <name type="scientific">Wallemia mellicola</name>
    <dbReference type="NCBI Taxonomy" id="1708541"/>
    <lineage>
        <taxon>Eukaryota</taxon>
        <taxon>Fungi</taxon>
        <taxon>Dikarya</taxon>
        <taxon>Basidiomycota</taxon>
        <taxon>Wallemiomycotina</taxon>
        <taxon>Wallemiomycetes</taxon>
        <taxon>Wallemiales</taxon>
        <taxon>Wallemiaceae</taxon>
        <taxon>Wallemia</taxon>
    </lineage>
</organism>
<dbReference type="PANTHER" id="PTHR15157:SF5">
    <property type="entry name" value="UV RADIATION RESISTANCE-ASSOCIATED GENE PROTEIN"/>
    <property type="match status" value="1"/>
</dbReference>
<sequence length="274" mass="31370">MTYTKSESFDQLIRNATLVNCNSEISDEVRELDDKISTHTSHIQLQRSLDSLTRKNSLLDNRLSDLESAIDSYRNSINNKHSQLQARRRNLARLSNQQQHDDSDEIERSVTLKVSVDQLKKQTKIQRIRLLKDLSALFPIVKVDDSNNLTFSILGLSISENVISSSSHAQTSSALGYSCLLTCLLSKYLNVYLPYDIVYKGSQSVIIDPVSNIRGSNIFPLDLFFKKDQMYRFEYANYILNKNIEVLMLSFNLPLPELRHILPNLKNLLLILST</sequence>